<feature type="binding site" evidence="14">
    <location>
        <position position="186"/>
    </location>
    <ligand>
        <name>ATP</name>
        <dbReference type="ChEBI" id="CHEBI:30616"/>
    </ligand>
</feature>
<feature type="binding site" evidence="14">
    <location>
        <position position="132"/>
    </location>
    <ligand>
        <name>L-threonine</name>
        <dbReference type="ChEBI" id="CHEBI:57926"/>
    </ligand>
</feature>
<dbReference type="AlphaFoldDB" id="A0A369A392"/>
<evidence type="ECO:0000256" key="2">
    <source>
        <dbReference type="ARBA" id="ARBA00007663"/>
    </source>
</evidence>
<evidence type="ECO:0000256" key="13">
    <source>
        <dbReference type="PIRNR" id="PIRNR004930"/>
    </source>
</evidence>
<feature type="binding site" evidence="14">
    <location>
        <position position="142"/>
    </location>
    <ligand>
        <name>L-threonine</name>
        <dbReference type="ChEBI" id="CHEBI:57926"/>
    </ligand>
</feature>
<comment type="caution">
    <text evidence="16">The sequence shown here is derived from an EMBL/GenBank/DDBJ whole genome shotgun (WGS) entry which is preliminary data.</text>
</comment>
<evidence type="ECO:0000256" key="7">
    <source>
        <dbReference type="ARBA" id="ARBA00022694"/>
    </source>
</evidence>
<dbReference type="GO" id="GO:0005524">
    <property type="term" value="F:ATP binding"/>
    <property type="evidence" value="ECO:0007669"/>
    <property type="project" value="UniProtKB-UniRule"/>
</dbReference>
<name>A0A369A392_9FLAO</name>
<evidence type="ECO:0000313" key="16">
    <source>
        <dbReference type="EMBL" id="RCX03782.1"/>
    </source>
</evidence>
<dbReference type="InterPro" id="IPR017945">
    <property type="entry name" value="DHBP_synth_RibB-like_a/b_dom"/>
</dbReference>
<comment type="catalytic activity">
    <reaction evidence="12 13">
        <text>L-threonine + hydrogencarbonate + ATP = L-threonylcarbamoyladenylate + diphosphate + H2O</text>
        <dbReference type="Rhea" id="RHEA:36407"/>
        <dbReference type="ChEBI" id="CHEBI:15377"/>
        <dbReference type="ChEBI" id="CHEBI:17544"/>
        <dbReference type="ChEBI" id="CHEBI:30616"/>
        <dbReference type="ChEBI" id="CHEBI:33019"/>
        <dbReference type="ChEBI" id="CHEBI:57926"/>
        <dbReference type="ChEBI" id="CHEBI:73682"/>
        <dbReference type="EC" id="2.7.7.87"/>
    </reaction>
</comment>
<comment type="subcellular location">
    <subcellularLocation>
        <location evidence="1 13">Cytoplasm</location>
    </subcellularLocation>
</comment>
<dbReference type="GO" id="GO:0008033">
    <property type="term" value="P:tRNA processing"/>
    <property type="evidence" value="ECO:0007669"/>
    <property type="project" value="UniProtKB-KW"/>
</dbReference>
<keyword evidence="7 13" id="KW-0819">tRNA processing</keyword>
<dbReference type="Pfam" id="PF03481">
    <property type="entry name" value="Sua5_C"/>
    <property type="match status" value="1"/>
</dbReference>
<dbReference type="Pfam" id="PF01300">
    <property type="entry name" value="Sua5_yciO_yrdC"/>
    <property type="match status" value="1"/>
</dbReference>
<feature type="binding site" evidence="14">
    <location>
        <position position="25"/>
    </location>
    <ligand>
        <name>L-threonine</name>
        <dbReference type="ChEBI" id="CHEBI:57926"/>
    </ligand>
</feature>
<accession>A0A369A392</accession>
<evidence type="ECO:0000256" key="8">
    <source>
        <dbReference type="ARBA" id="ARBA00022695"/>
    </source>
</evidence>
<proteinExistence type="inferred from homology"/>
<feature type="domain" description="YrdC-like" evidence="15">
    <location>
        <begin position="3"/>
        <end position="190"/>
    </location>
</feature>
<dbReference type="InterPro" id="IPR050156">
    <property type="entry name" value="TC-AMP_synthase_SUA5"/>
</dbReference>
<keyword evidence="8 13" id="KW-0548">Nucleotidyltransferase</keyword>
<evidence type="ECO:0000256" key="6">
    <source>
        <dbReference type="ARBA" id="ARBA00022679"/>
    </source>
</evidence>
<keyword evidence="5 13" id="KW-0963">Cytoplasm</keyword>
<protein>
    <recommendedName>
        <fullName evidence="4 13">Threonylcarbamoyl-AMP synthase</fullName>
        <shortName evidence="13">TC-AMP synthase</shortName>
        <ecNumber evidence="3 13">2.7.7.87</ecNumber>
    </recommendedName>
    <alternativeName>
        <fullName evidence="11 13">L-threonylcarbamoyladenylate synthase</fullName>
    </alternativeName>
</protein>
<evidence type="ECO:0000313" key="17">
    <source>
        <dbReference type="Proteomes" id="UP000253517"/>
    </source>
</evidence>
<reference evidence="16 17" key="1">
    <citation type="submission" date="2018-07" db="EMBL/GenBank/DDBJ databases">
        <title>Genomic Encyclopedia of Type Strains, Phase IV (KMG-IV): sequencing the most valuable type-strain genomes for metagenomic binning, comparative biology and taxonomic classification.</title>
        <authorList>
            <person name="Goeker M."/>
        </authorList>
    </citation>
    <scope>NUCLEOTIDE SEQUENCE [LARGE SCALE GENOMIC DNA]</scope>
    <source>
        <strain evidence="16 17">DSM 21410</strain>
    </source>
</reference>
<dbReference type="PROSITE" id="PS51163">
    <property type="entry name" value="YRDC"/>
    <property type="match status" value="1"/>
</dbReference>
<dbReference type="InterPro" id="IPR010923">
    <property type="entry name" value="T(6)A37_SUA5"/>
</dbReference>
<evidence type="ECO:0000256" key="11">
    <source>
        <dbReference type="ARBA" id="ARBA00029774"/>
    </source>
</evidence>
<dbReference type="Gene3D" id="3.90.870.10">
    <property type="entry name" value="DHBP synthase"/>
    <property type="match status" value="1"/>
</dbReference>
<evidence type="ECO:0000256" key="3">
    <source>
        <dbReference type="ARBA" id="ARBA00012584"/>
    </source>
</evidence>
<feature type="binding site" evidence="14">
    <location>
        <position position="108"/>
    </location>
    <ligand>
        <name>ATP</name>
        <dbReference type="ChEBI" id="CHEBI:30616"/>
    </ligand>
</feature>
<evidence type="ECO:0000259" key="15">
    <source>
        <dbReference type="PROSITE" id="PS51163"/>
    </source>
</evidence>
<evidence type="ECO:0000256" key="10">
    <source>
        <dbReference type="ARBA" id="ARBA00022840"/>
    </source>
</evidence>
<evidence type="ECO:0000256" key="1">
    <source>
        <dbReference type="ARBA" id="ARBA00004496"/>
    </source>
</evidence>
<evidence type="ECO:0000256" key="4">
    <source>
        <dbReference type="ARBA" id="ARBA00015492"/>
    </source>
</evidence>
<gene>
    <name evidence="16" type="ORF">DES35_102237</name>
</gene>
<feature type="binding site" evidence="14">
    <location>
        <position position="223"/>
    </location>
    <ligand>
        <name>ATP</name>
        <dbReference type="ChEBI" id="CHEBI:30616"/>
    </ligand>
</feature>
<keyword evidence="10 13" id="KW-0067">ATP-binding</keyword>
<dbReference type="RefSeq" id="WP_114366129.1">
    <property type="nucleotide sequence ID" value="NZ_BHZF01000002.1"/>
</dbReference>
<feature type="binding site" evidence="14">
    <location>
        <position position="48"/>
    </location>
    <ligand>
        <name>ATP</name>
        <dbReference type="ChEBI" id="CHEBI:30616"/>
    </ligand>
</feature>
<dbReference type="InterPro" id="IPR038385">
    <property type="entry name" value="Sua5/YwlC_C"/>
</dbReference>
<feature type="binding site" evidence="14">
    <location>
        <position position="112"/>
    </location>
    <ligand>
        <name>L-threonine</name>
        <dbReference type="ChEBI" id="CHEBI:57926"/>
    </ligand>
</feature>
<feature type="binding site" evidence="14">
    <location>
        <position position="57"/>
    </location>
    <ligand>
        <name>L-threonine</name>
        <dbReference type="ChEBI" id="CHEBI:57926"/>
    </ligand>
</feature>
<comment type="similarity">
    <text evidence="2 13">Belongs to the SUA5 family.</text>
</comment>
<sequence>MIGTDIRHAAALLKSGQVVAIPTETVYGLAANALDAEAVALIFAIKKRPAFDPLIVHIHSVEQLRAFTSGQVTTDAIRLVQTFWPGPLTVVLPKAEVIPDIVTAGLPTVGIRMPAHPIVRQLLSILDFPLAAPSANPFGYISPVNAAHVADQLGEQIPYILDGGVCQVGLESTIVDCTTSPCKVLRLGGISIREIADALGYTPESLTHSISNPRAPGMLTTHYAPRKKLILTSDESVFAHYAGQPEIAFLRSCTPFTGHKIQYLLSSDPYDDRKAASRLFSLLRELDSNPHIKLIIAERVPDHGLGSAINDRLTRAATELL</sequence>
<evidence type="ECO:0000256" key="14">
    <source>
        <dbReference type="PIRSR" id="PIRSR004930-1"/>
    </source>
</evidence>
<dbReference type="Proteomes" id="UP000253517">
    <property type="component" value="Unassembled WGS sequence"/>
</dbReference>
<dbReference type="GO" id="GO:0000049">
    <property type="term" value="F:tRNA binding"/>
    <property type="evidence" value="ECO:0007669"/>
    <property type="project" value="TreeGrafter"/>
</dbReference>
<dbReference type="InterPro" id="IPR006070">
    <property type="entry name" value="Sua5-like_dom"/>
</dbReference>
<dbReference type="Gene3D" id="3.40.50.11030">
    <property type="entry name" value="Threonylcarbamoyl-AMP synthase, C-terminal domain"/>
    <property type="match status" value="1"/>
</dbReference>
<dbReference type="NCBIfam" id="TIGR00057">
    <property type="entry name" value="L-threonylcarbamoyladenylate synthase"/>
    <property type="match status" value="1"/>
</dbReference>
<dbReference type="GO" id="GO:0003725">
    <property type="term" value="F:double-stranded RNA binding"/>
    <property type="evidence" value="ECO:0007669"/>
    <property type="project" value="UniProtKB-UniRule"/>
</dbReference>
<comment type="function">
    <text evidence="13">Required for the formation of a threonylcarbamoyl group on adenosine at position 37 (t(6)A37) in tRNAs that read codons beginning with adenine.</text>
</comment>
<dbReference type="SUPFAM" id="SSF55821">
    <property type="entry name" value="YrdC/RibB"/>
    <property type="match status" value="1"/>
</dbReference>
<dbReference type="GO" id="GO:0005737">
    <property type="term" value="C:cytoplasm"/>
    <property type="evidence" value="ECO:0007669"/>
    <property type="project" value="UniProtKB-SubCell"/>
</dbReference>
<evidence type="ECO:0000256" key="5">
    <source>
        <dbReference type="ARBA" id="ARBA00022490"/>
    </source>
</evidence>
<dbReference type="InterPro" id="IPR005145">
    <property type="entry name" value="Sua5_C"/>
</dbReference>
<dbReference type="EMBL" id="QPJS01000002">
    <property type="protein sequence ID" value="RCX03782.1"/>
    <property type="molecule type" value="Genomic_DNA"/>
</dbReference>
<dbReference type="PANTHER" id="PTHR17490">
    <property type="entry name" value="SUA5"/>
    <property type="match status" value="1"/>
</dbReference>
<dbReference type="PIRSF" id="PIRSF004930">
    <property type="entry name" value="Tln_factor_SUA5"/>
    <property type="match status" value="1"/>
</dbReference>
<feature type="binding site" evidence="14">
    <location>
        <position position="172"/>
    </location>
    <ligand>
        <name>L-threonine</name>
        <dbReference type="ChEBI" id="CHEBI:57926"/>
    </ligand>
</feature>
<keyword evidence="9 13" id="KW-0547">Nucleotide-binding</keyword>
<dbReference type="PANTHER" id="PTHR17490:SF16">
    <property type="entry name" value="THREONYLCARBAMOYL-AMP SYNTHASE"/>
    <property type="match status" value="1"/>
</dbReference>
<dbReference type="GO" id="GO:0061710">
    <property type="term" value="F:L-threonylcarbamoyladenylate synthase"/>
    <property type="evidence" value="ECO:0007669"/>
    <property type="project" value="UniProtKB-EC"/>
</dbReference>
<dbReference type="EC" id="2.7.7.87" evidence="3 13"/>
<evidence type="ECO:0000256" key="9">
    <source>
        <dbReference type="ARBA" id="ARBA00022741"/>
    </source>
</evidence>
<evidence type="ECO:0000256" key="12">
    <source>
        <dbReference type="ARBA" id="ARBA00048366"/>
    </source>
</evidence>
<keyword evidence="17" id="KW-1185">Reference proteome</keyword>
<feature type="binding site" evidence="14">
    <location>
        <position position="134"/>
    </location>
    <ligand>
        <name>ATP</name>
        <dbReference type="ChEBI" id="CHEBI:30616"/>
    </ligand>
</feature>
<organism evidence="16 17">
    <name type="scientific">Schleiferia thermophila</name>
    <dbReference type="NCBI Taxonomy" id="884107"/>
    <lineage>
        <taxon>Bacteria</taxon>
        <taxon>Pseudomonadati</taxon>
        <taxon>Bacteroidota</taxon>
        <taxon>Flavobacteriia</taxon>
        <taxon>Flavobacteriales</taxon>
        <taxon>Schleiferiaceae</taxon>
        <taxon>Schleiferia</taxon>
    </lineage>
</organism>
<dbReference type="FunFam" id="3.90.870.10:FF:000009">
    <property type="entry name" value="Threonylcarbamoyl-AMP synthase, putative"/>
    <property type="match status" value="1"/>
</dbReference>
<keyword evidence="6 13" id="KW-0808">Transferase</keyword>
<dbReference type="GO" id="GO:0006450">
    <property type="term" value="P:regulation of translational fidelity"/>
    <property type="evidence" value="ECO:0007669"/>
    <property type="project" value="TreeGrafter"/>
</dbReference>